<dbReference type="CDD" id="cd03785">
    <property type="entry name" value="GT28_MurG"/>
    <property type="match status" value="1"/>
</dbReference>
<accession>A0A849C4H6</accession>
<dbReference type="PANTHER" id="PTHR21015">
    <property type="entry name" value="UDP-N-ACETYLGLUCOSAMINE--N-ACETYLMURAMYL-(PENTAPEPTIDE) PYROPHOSPHORYL-UNDECAPRENOL N-ACETYLGLUCOSAMINE TRANSFERASE 1"/>
    <property type="match status" value="1"/>
</dbReference>
<keyword evidence="6" id="KW-1185">Reference proteome</keyword>
<feature type="domain" description="Glycosyltransferase family 28 N-terminal" evidence="3">
    <location>
        <begin position="1"/>
        <end position="42"/>
    </location>
</feature>
<dbReference type="Proteomes" id="UP000555552">
    <property type="component" value="Unassembled WGS sequence"/>
</dbReference>
<keyword evidence="1" id="KW-0328">Glycosyltransferase</keyword>
<evidence type="ECO:0000259" key="3">
    <source>
        <dbReference type="Pfam" id="PF03033"/>
    </source>
</evidence>
<dbReference type="SUPFAM" id="SSF53756">
    <property type="entry name" value="UDP-Glycosyltransferase/glycogen phosphorylase"/>
    <property type="match status" value="1"/>
</dbReference>
<dbReference type="EMBL" id="JABEMA010000383">
    <property type="protein sequence ID" value="NNH24518.1"/>
    <property type="molecule type" value="Genomic_DNA"/>
</dbReference>
<evidence type="ECO:0000256" key="2">
    <source>
        <dbReference type="ARBA" id="ARBA00022679"/>
    </source>
</evidence>
<reference evidence="5 6" key="1">
    <citation type="submission" date="2020-05" db="EMBL/GenBank/DDBJ databases">
        <title>MicrobeNet Type strains.</title>
        <authorList>
            <person name="Nicholson A.C."/>
        </authorList>
    </citation>
    <scope>NUCLEOTIDE SEQUENCE [LARGE SCALE GENOMIC DNA]</scope>
    <source>
        <strain evidence="5 6">JCM 14547</strain>
    </source>
</reference>
<dbReference type="Pfam" id="PF03033">
    <property type="entry name" value="Glyco_transf_28"/>
    <property type="match status" value="1"/>
</dbReference>
<keyword evidence="2 5" id="KW-0808">Transferase</keyword>
<dbReference type="GO" id="GO:0016758">
    <property type="term" value="F:hexosyltransferase activity"/>
    <property type="evidence" value="ECO:0007669"/>
    <property type="project" value="InterPro"/>
</dbReference>
<dbReference type="Pfam" id="PF04101">
    <property type="entry name" value="Glyco_tran_28_C"/>
    <property type="match status" value="1"/>
</dbReference>
<organism evidence="5 6">
    <name type="scientific">Pseudokineococcus marinus</name>
    <dbReference type="NCBI Taxonomy" id="351215"/>
    <lineage>
        <taxon>Bacteria</taxon>
        <taxon>Bacillati</taxon>
        <taxon>Actinomycetota</taxon>
        <taxon>Actinomycetes</taxon>
        <taxon>Kineosporiales</taxon>
        <taxon>Kineosporiaceae</taxon>
        <taxon>Pseudokineococcus</taxon>
    </lineage>
</organism>
<dbReference type="InterPro" id="IPR004276">
    <property type="entry name" value="GlycoTrans_28_N"/>
</dbReference>
<proteinExistence type="predicted"/>
<evidence type="ECO:0000313" key="5">
    <source>
        <dbReference type="EMBL" id="NNH24518.1"/>
    </source>
</evidence>
<dbReference type="GO" id="GO:1901137">
    <property type="term" value="P:carbohydrate derivative biosynthetic process"/>
    <property type="evidence" value="ECO:0007669"/>
    <property type="project" value="UniProtKB-ARBA"/>
</dbReference>
<evidence type="ECO:0000256" key="1">
    <source>
        <dbReference type="ARBA" id="ARBA00022676"/>
    </source>
</evidence>
<feature type="domain" description="Glycosyl transferase family 28 C-terminal" evidence="4">
    <location>
        <begin position="90"/>
        <end position="251"/>
    </location>
</feature>
<gene>
    <name evidence="5" type="ORF">HLB09_15755</name>
</gene>
<dbReference type="PANTHER" id="PTHR21015:SF22">
    <property type="entry name" value="GLYCOSYLTRANSFERASE"/>
    <property type="match status" value="1"/>
</dbReference>
<dbReference type="Gene3D" id="3.40.50.2000">
    <property type="entry name" value="Glycogen Phosphorylase B"/>
    <property type="match status" value="2"/>
</dbReference>
<protein>
    <submittedName>
        <fullName evidence="5">UDP-N-acetylglucosamine--N-acetylmuramyl-(Pentapeptide) pyrophosphoryl-undecaprenol N-acetylglucosamine transferase</fullName>
    </submittedName>
</protein>
<name>A0A849C4H6_9ACTN</name>
<comment type="caution">
    <text evidence="5">The sequence shown here is derived from an EMBL/GenBank/DDBJ whole genome shotgun (WGS) entry which is preliminary data.</text>
</comment>
<evidence type="ECO:0000259" key="4">
    <source>
        <dbReference type="Pfam" id="PF04101"/>
    </source>
</evidence>
<evidence type="ECO:0000313" key="6">
    <source>
        <dbReference type="Proteomes" id="UP000555552"/>
    </source>
</evidence>
<dbReference type="InterPro" id="IPR007235">
    <property type="entry name" value="Glyco_trans_28_C"/>
</dbReference>
<sequence>MGGYVAVPAYLAARRRGVPVVVHEQNARPGVANRLGARLTPHVATTFPGTPLRGAVRVGLPMAPALAHLDRAALRGEAVAHFDLDPDRPTLLVVGGSLGAQRLNEAVAGAWPDVEAAGVQVLHLTGAGKAVVAAHRPGGPVHRILEYTDRMDLAYAAADAALCRSGAGTVCEVSAVGLPAAFVPLPIGNGEQRRNAEPVVEAGGALLVADADLDAAWLREHLLPLLVDRPRLAAMAAAAQASAVRDADERLADLVLAAAGRS</sequence>
<dbReference type="AlphaFoldDB" id="A0A849C4H6"/>
<dbReference type="GO" id="GO:0005975">
    <property type="term" value="P:carbohydrate metabolic process"/>
    <property type="evidence" value="ECO:0007669"/>
    <property type="project" value="InterPro"/>
</dbReference>